<organism evidence="2 3">
    <name type="scientific">Brenthis ino</name>
    <name type="common">lesser marbled fritillary</name>
    <dbReference type="NCBI Taxonomy" id="405034"/>
    <lineage>
        <taxon>Eukaryota</taxon>
        <taxon>Metazoa</taxon>
        <taxon>Ecdysozoa</taxon>
        <taxon>Arthropoda</taxon>
        <taxon>Hexapoda</taxon>
        <taxon>Insecta</taxon>
        <taxon>Pterygota</taxon>
        <taxon>Neoptera</taxon>
        <taxon>Endopterygota</taxon>
        <taxon>Lepidoptera</taxon>
        <taxon>Glossata</taxon>
        <taxon>Ditrysia</taxon>
        <taxon>Papilionoidea</taxon>
        <taxon>Nymphalidae</taxon>
        <taxon>Heliconiinae</taxon>
        <taxon>Argynnini</taxon>
        <taxon>Brenthis</taxon>
    </lineage>
</organism>
<feature type="region of interest" description="Disordered" evidence="1">
    <location>
        <begin position="20"/>
        <end position="103"/>
    </location>
</feature>
<evidence type="ECO:0000313" key="2">
    <source>
        <dbReference type="EMBL" id="CAH0731138.1"/>
    </source>
</evidence>
<name>A0A8J9VVF8_9NEOP</name>
<evidence type="ECO:0000313" key="3">
    <source>
        <dbReference type="Proteomes" id="UP000838878"/>
    </source>
</evidence>
<dbReference type="EMBL" id="OV170229">
    <property type="protein sequence ID" value="CAH0731138.1"/>
    <property type="molecule type" value="Genomic_DNA"/>
</dbReference>
<feature type="compositionally biased region" description="Pro residues" evidence="1">
    <location>
        <begin position="70"/>
        <end position="82"/>
    </location>
</feature>
<dbReference type="AlphaFoldDB" id="A0A8J9VVF8"/>
<reference evidence="2" key="1">
    <citation type="submission" date="2021-12" db="EMBL/GenBank/DDBJ databases">
        <authorList>
            <person name="Martin H S."/>
        </authorList>
    </citation>
    <scope>NUCLEOTIDE SEQUENCE</scope>
</reference>
<feature type="non-terminal residue" evidence="2">
    <location>
        <position position="173"/>
    </location>
</feature>
<keyword evidence="3" id="KW-1185">Reference proteome</keyword>
<evidence type="ECO:0000256" key="1">
    <source>
        <dbReference type="SAM" id="MobiDB-lite"/>
    </source>
</evidence>
<dbReference type="Proteomes" id="UP000838878">
    <property type="component" value="Chromosome 9"/>
</dbReference>
<gene>
    <name evidence="2" type="ORF">BINO364_LOCUS16045</name>
</gene>
<dbReference type="OrthoDB" id="8053018at2759"/>
<sequence length="173" mass="20069">MMSSRTSHTQYAEDTVEALEIVSYDEPREPVTITPTPIVDDEDRNTSGCTKDAVPPILRSFKTSRSSTPTTPPKSSTPPISPTVPHKQTTPQPPSRKRKSSRTIEEYFVMCEANAREDNRERERLFVELERERIRQRDIELRQRDTELQLQAQWLEFMKGALNVLKKYFSDNQ</sequence>
<protein>
    <submittedName>
        <fullName evidence="2">Uncharacterized protein</fullName>
    </submittedName>
</protein>
<proteinExistence type="predicted"/>
<accession>A0A8J9VVF8</accession>